<dbReference type="GeneID" id="86056559"/>
<proteinExistence type="predicted"/>
<evidence type="ECO:0000313" key="2">
    <source>
        <dbReference type="Proteomes" id="UP000436047"/>
    </source>
</evidence>
<evidence type="ECO:0000313" key="1">
    <source>
        <dbReference type="EMBL" id="MSS91651.1"/>
    </source>
</evidence>
<accession>A0A6N7W8R8</accession>
<dbReference type="InterPro" id="IPR006490">
    <property type="entry name" value="Maj_tail_phi13"/>
</dbReference>
<reference evidence="1 2" key="1">
    <citation type="submission" date="2019-08" db="EMBL/GenBank/DDBJ databases">
        <title>In-depth cultivation of the pig gut microbiome towards novel bacterial diversity and tailored functional studies.</title>
        <authorList>
            <person name="Wylensek D."/>
            <person name="Hitch T.C.A."/>
            <person name="Clavel T."/>
        </authorList>
    </citation>
    <scope>NUCLEOTIDE SEQUENCE [LARGE SCALE GENOMIC DNA]</scope>
    <source>
        <strain evidence="1 2">WCA-389-WT-23B</strain>
    </source>
</reference>
<dbReference type="AlphaFoldDB" id="A0A6N7W8R8"/>
<dbReference type="NCBIfam" id="TIGR01603">
    <property type="entry name" value="maj_tail_phi13"/>
    <property type="match status" value="1"/>
</dbReference>
<sequence>MTIGLKDLVYSTITEGEGGVPTYATPKKLAEVMTADLSVTTAEGTLYADDAVSESVKEFVKGALKLGIKDLETEDVATLLGQEVDDDKVIYGGADDEPPYVAVGFRAKKTGGKYRYIWLYKVKFKIPNEKFQTKGEAIQFNTPEIEGEFFKRHDGRWKADYTGLETSEVAKTFLTKVREPKAAASASNP</sequence>
<dbReference type="EMBL" id="VUMI01000073">
    <property type="protein sequence ID" value="MSS91651.1"/>
    <property type="molecule type" value="Genomic_DNA"/>
</dbReference>
<comment type="caution">
    <text evidence="1">The sequence shown here is derived from an EMBL/GenBank/DDBJ whole genome shotgun (WGS) entry which is preliminary data.</text>
</comment>
<gene>
    <name evidence="1" type="ORF">FYJ45_26540</name>
</gene>
<organism evidence="1 2">
    <name type="scientific">Eisenbergiella porci</name>
    <dbReference type="NCBI Taxonomy" id="2652274"/>
    <lineage>
        <taxon>Bacteria</taxon>
        <taxon>Bacillati</taxon>
        <taxon>Bacillota</taxon>
        <taxon>Clostridia</taxon>
        <taxon>Lachnospirales</taxon>
        <taxon>Lachnospiraceae</taxon>
        <taxon>Eisenbergiella</taxon>
    </lineage>
</organism>
<keyword evidence="2" id="KW-1185">Reference proteome</keyword>
<protein>
    <submittedName>
        <fullName evidence="1">Phage tail protein</fullName>
    </submittedName>
</protein>
<name>A0A6N7W8R8_9FIRM</name>
<dbReference type="Proteomes" id="UP000436047">
    <property type="component" value="Unassembled WGS sequence"/>
</dbReference>
<dbReference type="RefSeq" id="WP_154468038.1">
    <property type="nucleotide sequence ID" value="NZ_VUMI01000073.1"/>
</dbReference>